<dbReference type="GO" id="GO:0015679">
    <property type="term" value="P:plasma membrane copper ion transport"/>
    <property type="evidence" value="ECO:0007669"/>
    <property type="project" value="TreeGrafter"/>
</dbReference>
<dbReference type="Pfam" id="PF25975">
    <property type="entry name" value="CzcB_C"/>
    <property type="match status" value="1"/>
</dbReference>
<dbReference type="AlphaFoldDB" id="A0A094W8Y0"/>
<feature type="transmembrane region" description="Helical" evidence="3">
    <location>
        <begin position="12"/>
        <end position="33"/>
    </location>
</feature>
<sequence length="327" mass="36063">MNSACQIIRRIACRLFLALFVLFAGSGIFFPAWAHGGEKIPVNGKNGGSDRSVHLSPKQQKFLALSLASVSYRRMKEVLDLNGTVRWLPDRQSDVTLRISGQVTSVYVSLGERVHKGQRMVKVESRLIGNPPPSVVITAPLSGIVDVRNIVLGQAVEPNTVLFHIGNPAQMLVVARVYEEDFDKVRFGQEAEIRVLGYPGQVFRGRVTLVGPRLNPKNRTGSVWIQVSNPKGLLKPNMFARVRLTVKQTKKVLVVPDAALLLANGEKFLFVSAGPGSYRRILVQTGMKMDGFTEVLSGLSPGQKVVTRGNREIYTMWLGAEFLKAED</sequence>
<evidence type="ECO:0000313" key="8">
    <source>
        <dbReference type="Proteomes" id="UP000029452"/>
    </source>
</evidence>
<evidence type="ECO:0000259" key="6">
    <source>
        <dbReference type="Pfam" id="PF25975"/>
    </source>
</evidence>
<organism evidence="7 8">
    <name type="scientific">Leptospirillum ferriphilum</name>
    <dbReference type="NCBI Taxonomy" id="178606"/>
    <lineage>
        <taxon>Bacteria</taxon>
        <taxon>Pseudomonadati</taxon>
        <taxon>Nitrospirota</taxon>
        <taxon>Nitrospiria</taxon>
        <taxon>Nitrospirales</taxon>
        <taxon>Nitrospiraceae</taxon>
        <taxon>Leptospirillum</taxon>
    </lineage>
</organism>
<keyword evidence="3" id="KW-1133">Transmembrane helix</keyword>
<evidence type="ECO:0000256" key="3">
    <source>
        <dbReference type="SAM" id="Phobius"/>
    </source>
</evidence>
<dbReference type="RefSeq" id="WP_023525924.1">
    <property type="nucleotide sequence ID" value="NZ_JPGK01000004.1"/>
</dbReference>
<proteinExistence type="inferred from homology"/>
<keyword evidence="3" id="KW-0472">Membrane</keyword>
<gene>
    <name evidence="7" type="ORF">LptCag_0604</name>
</gene>
<dbReference type="PANTHER" id="PTHR30097:SF4">
    <property type="entry name" value="SLR6042 PROTEIN"/>
    <property type="match status" value="1"/>
</dbReference>
<dbReference type="Pfam" id="PF25954">
    <property type="entry name" value="Beta-barrel_RND_2"/>
    <property type="match status" value="1"/>
</dbReference>
<dbReference type="InterPro" id="IPR058647">
    <property type="entry name" value="BSH_CzcB-like"/>
</dbReference>
<dbReference type="InterPro" id="IPR006143">
    <property type="entry name" value="RND_pump_MFP"/>
</dbReference>
<dbReference type="InterPro" id="IPR058649">
    <property type="entry name" value="CzcB_C"/>
</dbReference>
<dbReference type="EMBL" id="JPGK01000004">
    <property type="protein sequence ID" value="KGA93978.1"/>
    <property type="molecule type" value="Genomic_DNA"/>
</dbReference>
<comment type="similarity">
    <text evidence="1">Belongs to the membrane fusion protein (MFP) (TC 8.A.1) family.</text>
</comment>
<keyword evidence="2" id="KW-0813">Transport</keyword>
<dbReference type="InterPro" id="IPR058792">
    <property type="entry name" value="Beta-barrel_RND_2"/>
</dbReference>
<evidence type="ECO:0000313" key="7">
    <source>
        <dbReference type="EMBL" id="KGA93978.1"/>
    </source>
</evidence>
<dbReference type="PANTHER" id="PTHR30097">
    <property type="entry name" value="CATION EFFLUX SYSTEM PROTEIN CUSB"/>
    <property type="match status" value="1"/>
</dbReference>
<evidence type="ECO:0000256" key="1">
    <source>
        <dbReference type="ARBA" id="ARBA00009477"/>
    </source>
</evidence>
<dbReference type="GO" id="GO:0030313">
    <property type="term" value="C:cell envelope"/>
    <property type="evidence" value="ECO:0007669"/>
    <property type="project" value="TreeGrafter"/>
</dbReference>
<dbReference type="SUPFAM" id="SSF111369">
    <property type="entry name" value="HlyD-like secretion proteins"/>
    <property type="match status" value="1"/>
</dbReference>
<evidence type="ECO:0000256" key="2">
    <source>
        <dbReference type="ARBA" id="ARBA00022448"/>
    </source>
</evidence>
<dbReference type="NCBIfam" id="TIGR01730">
    <property type="entry name" value="RND_mfp"/>
    <property type="match status" value="1"/>
</dbReference>
<dbReference type="Proteomes" id="UP000029452">
    <property type="component" value="Unassembled WGS sequence"/>
</dbReference>
<name>A0A094W8Y0_9BACT</name>
<keyword evidence="3" id="KW-0812">Transmembrane</keyword>
<dbReference type="Gene3D" id="2.40.50.100">
    <property type="match status" value="1"/>
</dbReference>
<dbReference type="GO" id="GO:0016020">
    <property type="term" value="C:membrane"/>
    <property type="evidence" value="ECO:0007669"/>
    <property type="project" value="InterPro"/>
</dbReference>
<evidence type="ECO:0000259" key="4">
    <source>
        <dbReference type="Pfam" id="PF25954"/>
    </source>
</evidence>
<feature type="domain" description="CzcB-like C-terminal circularly permuted SH3-like" evidence="6">
    <location>
        <begin position="254"/>
        <end position="309"/>
    </location>
</feature>
<feature type="domain" description="CusB-like beta-barrel" evidence="4">
    <location>
        <begin position="173"/>
        <end position="245"/>
    </location>
</feature>
<evidence type="ECO:0000259" key="5">
    <source>
        <dbReference type="Pfam" id="PF25973"/>
    </source>
</evidence>
<reference evidence="7 8" key="1">
    <citation type="submission" date="2014-06" db="EMBL/GenBank/DDBJ databases">
        <title>Draft genome sequence of iron oxidizing acidophile Leptospirillum ferriphilum DSM14647.</title>
        <authorList>
            <person name="Cardenas J.P."/>
            <person name="Lazcano M."/>
            <person name="Ossandon F.J."/>
            <person name="Corbett M."/>
            <person name="Holmes D.S."/>
            <person name="Watkin E."/>
        </authorList>
    </citation>
    <scope>NUCLEOTIDE SEQUENCE [LARGE SCALE GENOMIC DNA]</scope>
    <source>
        <strain evidence="7 8">DSM 14647</strain>
    </source>
</reference>
<accession>A0A094W8Y0</accession>
<dbReference type="OrthoDB" id="9806939at2"/>
<dbReference type="GO" id="GO:0060003">
    <property type="term" value="P:copper ion export"/>
    <property type="evidence" value="ECO:0007669"/>
    <property type="project" value="TreeGrafter"/>
</dbReference>
<dbReference type="Gene3D" id="2.40.30.170">
    <property type="match status" value="1"/>
</dbReference>
<feature type="domain" description="CzcB-like barrel-sandwich hybrid" evidence="5">
    <location>
        <begin position="93"/>
        <end position="166"/>
    </location>
</feature>
<dbReference type="Pfam" id="PF25973">
    <property type="entry name" value="BSH_CzcB"/>
    <property type="match status" value="1"/>
</dbReference>
<dbReference type="PATRIC" id="fig|178606.4.peg.1135"/>
<dbReference type="Gene3D" id="2.40.420.20">
    <property type="match status" value="1"/>
</dbReference>
<protein>
    <submittedName>
        <fullName evidence="7">Chemiosmotic efflux system protein B-like protein</fullName>
    </submittedName>
</protein>
<dbReference type="FunFam" id="2.40.30.170:FF:000010">
    <property type="entry name" value="Efflux RND transporter periplasmic adaptor subunit"/>
    <property type="match status" value="1"/>
</dbReference>
<dbReference type="GO" id="GO:0022857">
    <property type="term" value="F:transmembrane transporter activity"/>
    <property type="evidence" value="ECO:0007669"/>
    <property type="project" value="InterPro"/>
</dbReference>
<dbReference type="InterPro" id="IPR051909">
    <property type="entry name" value="MFP_Cation_Efflux"/>
</dbReference>
<comment type="caution">
    <text evidence="7">The sequence shown here is derived from an EMBL/GenBank/DDBJ whole genome shotgun (WGS) entry which is preliminary data.</text>
</comment>